<dbReference type="AlphaFoldDB" id="A0A1W0WJI7"/>
<evidence type="ECO:0000313" key="2">
    <source>
        <dbReference type="EMBL" id="OQV15388.1"/>
    </source>
</evidence>
<name>A0A1W0WJI7_HYPEX</name>
<accession>A0A1W0WJI7</accession>
<feature type="compositionally biased region" description="Low complexity" evidence="1">
    <location>
        <begin position="40"/>
        <end position="50"/>
    </location>
</feature>
<sequence length="327" mass="35658">MNFLKQALAFFFPPNPSPMRQSYSVPQASSSSSHRRPSSRARGGPSASRQNPTSLPSAAERQTQSQLECELADNLRRAREYELENPNAFRQDIQRKVEHVLVKRPGRPHKRQDEPQAVATDSCKCEVHPAAEVERAVTQNRIKAVYVPSSCHAVSRNNRPRGARSPADRAVADSQSDTCCSCSASDCSIRSPRGQQQRCRSPSSASCCSSCSSSDNDASEHVASMGSSAMNVGSPPPPFQWQPSRTSLNVGGKPVCGQNRGCGGICLAAPVTVRTRSPVRRKEHLRNSSSSGSFGGRFRQRSNRPSRKRKSKTVNGRAAGRKRAKSR</sequence>
<keyword evidence="3" id="KW-1185">Reference proteome</keyword>
<comment type="caution">
    <text evidence="2">The sequence shown here is derived from an EMBL/GenBank/DDBJ whole genome shotgun (WGS) entry which is preliminary data.</text>
</comment>
<feature type="compositionally biased region" description="Polar residues" evidence="1">
    <location>
        <begin position="51"/>
        <end position="66"/>
    </location>
</feature>
<evidence type="ECO:0000256" key="1">
    <source>
        <dbReference type="SAM" id="MobiDB-lite"/>
    </source>
</evidence>
<feature type="region of interest" description="Disordered" evidence="1">
    <location>
        <begin position="11"/>
        <end position="66"/>
    </location>
</feature>
<protein>
    <submittedName>
        <fullName evidence="2">Uncharacterized protein</fullName>
    </submittedName>
</protein>
<evidence type="ECO:0000313" key="3">
    <source>
        <dbReference type="Proteomes" id="UP000192578"/>
    </source>
</evidence>
<proteinExistence type="predicted"/>
<feature type="region of interest" description="Disordered" evidence="1">
    <location>
        <begin position="277"/>
        <end position="327"/>
    </location>
</feature>
<organism evidence="2 3">
    <name type="scientific">Hypsibius exemplaris</name>
    <name type="common">Freshwater tardigrade</name>
    <dbReference type="NCBI Taxonomy" id="2072580"/>
    <lineage>
        <taxon>Eukaryota</taxon>
        <taxon>Metazoa</taxon>
        <taxon>Ecdysozoa</taxon>
        <taxon>Tardigrada</taxon>
        <taxon>Eutardigrada</taxon>
        <taxon>Parachela</taxon>
        <taxon>Hypsibioidea</taxon>
        <taxon>Hypsibiidae</taxon>
        <taxon>Hypsibius</taxon>
    </lineage>
</organism>
<dbReference type="OrthoDB" id="10670178at2759"/>
<feature type="compositionally biased region" description="Low complexity" evidence="1">
    <location>
        <begin position="20"/>
        <end position="32"/>
    </location>
</feature>
<gene>
    <name evidence="2" type="ORF">BV898_10398</name>
</gene>
<feature type="region of interest" description="Disordered" evidence="1">
    <location>
        <begin position="219"/>
        <end position="239"/>
    </location>
</feature>
<feature type="compositionally biased region" description="Basic residues" evidence="1">
    <location>
        <begin position="298"/>
        <end position="312"/>
    </location>
</feature>
<reference evidence="3" key="1">
    <citation type="submission" date="2017-01" db="EMBL/GenBank/DDBJ databases">
        <title>Comparative genomics of anhydrobiosis in the tardigrade Hypsibius dujardini.</title>
        <authorList>
            <person name="Yoshida Y."/>
            <person name="Koutsovoulos G."/>
            <person name="Laetsch D."/>
            <person name="Stevens L."/>
            <person name="Kumar S."/>
            <person name="Horikawa D."/>
            <person name="Ishino K."/>
            <person name="Komine S."/>
            <person name="Tomita M."/>
            <person name="Blaxter M."/>
            <person name="Arakawa K."/>
        </authorList>
    </citation>
    <scope>NUCLEOTIDE SEQUENCE [LARGE SCALE GENOMIC DNA]</scope>
    <source>
        <strain evidence="3">Z151</strain>
    </source>
</reference>
<dbReference type="Proteomes" id="UP000192578">
    <property type="component" value="Unassembled WGS sequence"/>
</dbReference>
<dbReference type="EMBL" id="MTYJ01000089">
    <property type="protein sequence ID" value="OQV15388.1"/>
    <property type="molecule type" value="Genomic_DNA"/>
</dbReference>